<evidence type="ECO:0000256" key="1">
    <source>
        <dbReference type="SAM" id="Phobius"/>
    </source>
</evidence>
<keyword evidence="1" id="KW-0472">Membrane</keyword>
<accession>A0A9D1K9Y3</accession>
<protein>
    <submittedName>
        <fullName evidence="2">Uncharacterized protein</fullName>
    </submittedName>
</protein>
<proteinExistence type="predicted"/>
<evidence type="ECO:0000313" key="3">
    <source>
        <dbReference type="Proteomes" id="UP000886893"/>
    </source>
</evidence>
<dbReference type="AlphaFoldDB" id="A0A9D1K9Y3"/>
<dbReference type="Proteomes" id="UP000886893">
    <property type="component" value="Unassembled WGS sequence"/>
</dbReference>
<feature type="transmembrane region" description="Helical" evidence="1">
    <location>
        <begin position="627"/>
        <end position="645"/>
    </location>
</feature>
<reference evidence="2" key="1">
    <citation type="submission" date="2020-10" db="EMBL/GenBank/DDBJ databases">
        <authorList>
            <person name="Gilroy R."/>
        </authorList>
    </citation>
    <scope>NUCLEOTIDE SEQUENCE</scope>
    <source>
        <strain evidence="2">14508</strain>
    </source>
</reference>
<evidence type="ECO:0000313" key="2">
    <source>
        <dbReference type="EMBL" id="HIT17244.1"/>
    </source>
</evidence>
<comment type="caution">
    <text evidence="2">The sequence shown here is derived from an EMBL/GenBank/DDBJ whole genome shotgun (WGS) entry which is preliminary data.</text>
</comment>
<organism evidence="2 3">
    <name type="scientific">Candidatus Caccosoma faecigallinarum</name>
    <dbReference type="NCBI Taxonomy" id="2840720"/>
    <lineage>
        <taxon>Bacteria</taxon>
        <taxon>Bacillati</taxon>
        <taxon>Bacillota</taxon>
        <taxon>Bacillota incertae sedis</taxon>
        <taxon>Candidatus Caccosoma</taxon>
    </lineage>
</organism>
<dbReference type="EMBL" id="DVKI01000082">
    <property type="protein sequence ID" value="HIT17244.1"/>
    <property type="molecule type" value="Genomic_DNA"/>
</dbReference>
<keyword evidence="1" id="KW-1133">Transmembrane helix</keyword>
<sequence>MDTLKKHLKQAINQKKQELYLKGKIPILISAPHYVKHLRENHILPAETYTGVLGFFLHQHFGCHLICNLNENVDPNYDNHSIYRDQLKEIVEKEHIQICIDLHQLSPTREQEIEIGTSNQENIFLFPNLGKQIQSLFQNNGFQKTFLDQKYVASFQNTVSKSLAMATSIPCLQIEMNSALFMHTLKKKKIFNCFKKLILFLKKEFLVSLSQRIIQNNETWQLIQNRQSLPIFDACKDFIVIKVIDNQKANLPKNAIILHQENPQFLLSKAFLIFPNTGAFTPCDIFYDTALKNQYNLKENELIATSSVLASLHIQNKIATHFKVFVLFLPFAQCNHIKIQSIEKIQEKQISISKKTQKILHFDSKNKIYFYQLYHPLTNASMLISKDKIIVDESLKEDEIRLSYMQRNMLDLEIPTSFSDQSLFFIKSHYPQQIEFFEKVYDAEGTLLSSTTYEEKAQLKKKFSDLNQIQIIPMIDSYNFNRKKSLFERLVDWIVGNSSTYLRVIRPYQEDEDNQIVRLSKDNMRLLGVEAMEQVVIYYSTHQIRCKVVAFDEDDKRIEDTNKKPNLNCSIGIPTCIRKQLNMEDIRKTVKVSRDTKFIFKKKLSNSLLSSIFTVFSSLLLFNDNIWVAFLVSIVLIPLIIYAIFSDSRANKG</sequence>
<gene>
    <name evidence="2" type="ORF">IAD04_02545</name>
</gene>
<reference evidence="2" key="2">
    <citation type="journal article" date="2021" name="PeerJ">
        <title>Extensive microbial diversity within the chicken gut microbiome revealed by metagenomics and culture.</title>
        <authorList>
            <person name="Gilroy R."/>
            <person name="Ravi A."/>
            <person name="Getino M."/>
            <person name="Pursley I."/>
            <person name="Horton D.L."/>
            <person name="Alikhan N.F."/>
            <person name="Baker D."/>
            <person name="Gharbi K."/>
            <person name="Hall N."/>
            <person name="Watson M."/>
            <person name="Adriaenssens E.M."/>
            <person name="Foster-Nyarko E."/>
            <person name="Jarju S."/>
            <person name="Secka A."/>
            <person name="Antonio M."/>
            <person name="Oren A."/>
            <person name="Chaudhuri R.R."/>
            <person name="La Ragione R."/>
            <person name="Hildebrand F."/>
            <person name="Pallen M.J."/>
        </authorList>
    </citation>
    <scope>NUCLEOTIDE SEQUENCE</scope>
    <source>
        <strain evidence="2">14508</strain>
    </source>
</reference>
<keyword evidence="1" id="KW-0812">Transmembrane</keyword>
<name>A0A9D1K9Y3_9FIRM</name>